<dbReference type="Gene3D" id="3.40.30.10">
    <property type="entry name" value="Glutaredoxin"/>
    <property type="match status" value="1"/>
</dbReference>
<dbReference type="NCBIfam" id="TIGR01068">
    <property type="entry name" value="thioredoxin"/>
    <property type="match status" value="1"/>
</dbReference>
<evidence type="ECO:0000256" key="3">
    <source>
        <dbReference type="ARBA" id="ARBA00022982"/>
    </source>
</evidence>
<evidence type="ECO:0000313" key="9">
    <source>
        <dbReference type="Proteomes" id="UP000007013"/>
    </source>
</evidence>
<reference evidence="8 9" key="1">
    <citation type="journal article" date="2011" name="J. Bacteriol.">
        <title>Genome sequence of the verrucomicrobium Opitutus terrae PB90-1, an abundant inhabitant of rice paddy soil ecosystems.</title>
        <authorList>
            <person name="van Passel M.W."/>
            <person name="Kant R."/>
            <person name="Palva A."/>
            <person name="Copeland A."/>
            <person name="Lucas S."/>
            <person name="Lapidus A."/>
            <person name="Glavina del Rio T."/>
            <person name="Pitluck S."/>
            <person name="Goltsman E."/>
            <person name="Clum A."/>
            <person name="Sun H."/>
            <person name="Schmutz J."/>
            <person name="Larimer F.W."/>
            <person name="Land M.L."/>
            <person name="Hauser L."/>
            <person name="Kyrpides N."/>
            <person name="Mikhailova N."/>
            <person name="Richardson P.P."/>
            <person name="Janssen P.H."/>
            <person name="de Vos W.M."/>
            <person name="Smidt H."/>
        </authorList>
    </citation>
    <scope>NUCLEOTIDE SEQUENCE [LARGE SCALE GENOMIC DNA]</scope>
    <source>
        <strain evidence="9">DSM 11246 / JCM 15787 / PB90-1</strain>
    </source>
</reference>
<name>B1ZSN7_OPITP</name>
<evidence type="ECO:0000256" key="2">
    <source>
        <dbReference type="ARBA" id="ARBA00022448"/>
    </source>
</evidence>
<evidence type="ECO:0000313" key="8">
    <source>
        <dbReference type="EMBL" id="ACB74736.1"/>
    </source>
</evidence>
<dbReference type="AlphaFoldDB" id="B1ZSN7"/>
<dbReference type="GO" id="GO:0006950">
    <property type="term" value="P:response to stress"/>
    <property type="evidence" value="ECO:0007669"/>
    <property type="project" value="UniProtKB-ARBA"/>
</dbReference>
<dbReference type="CDD" id="cd02947">
    <property type="entry name" value="TRX_family"/>
    <property type="match status" value="1"/>
</dbReference>
<dbReference type="InterPro" id="IPR013766">
    <property type="entry name" value="Thioredoxin_domain"/>
</dbReference>
<evidence type="ECO:0000256" key="1">
    <source>
        <dbReference type="ARBA" id="ARBA00008987"/>
    </source>
</evidence>
<dbReference type="PROSITE" id="PS51352">
    <property type="entry name" value="THIOREDOXIN_2"/>
    <property type="match status" value="1"/>
</dbReference>
<keyword evidence="5" id="KW-0676">Redox-active center</keyword>
<dbReference type="GO" id="GO:0005737">
    <property type="term" value="C:cytoplasm"/>
    <property type="evidence" value="ECO:0007669"/>
    <property type="project" value="TreeGrafter"/>
</dbReference>
<dbReference type="KEGG" id="ote:Oter_1452"/>
<dbReference type="SUPFAM" id="SSF52833">
    <property type="entry name" value="Thioredoxin-like"/>
    <property type="match status" value="1"/>
</dbReference>
<dbReference type="InterPro" id="IPR005746">
    <property type="entry name" value="Thioredoxin"/>
</dbReference>
<protein>
    <recommendedName>
        <fullName evidence="6">Thioredoxin</fullName>
    </recommendedName>
</protein>
<evidence type="ECO:0000259" key="7">
    <source>
        <dbReference type="PROSITE" id="PS51352"/>
    </source>
</evidence>
<dbReference type="STRING" id="452637.Oter_1452"/>
<dbReference type="PROSITE" id="PS00194">
    <property type="entry name" value="THIOREDOXIN_1"/>
    <property type="match status" value="1"/>
</dbReference>
<dbReference type="InterPro" id="IPR011990">
    <property type="entry name" value="TPR-like_helical_dom_sf"/>
</dbReference>
<dbReference type="RefSeq" id="WP_012374274.1">
    <property type="nucleotide sequence ID" value="NC_010571.1"/>
</dbReference>
<keyword evidence="3" id="KW-0249">Electron transport</keyword>
<evidence type="ECO:0000256" key="6">
    <source>
        <dbReference type="NCBIfam" id="TIGR01068"/>
    </source>
</evidence>
<dbReference type="EMBL" id="CP001032">
    <property type="protein sequence ID" value="ACB74736.1"/>
    <property type="molecule type" value="Genomic_DNA"/>
</dbReference>
<feature type="domain" description="Thioredoxin" evidence="7">
    <location>
        <begin position="1"/>
        <end position="106"/>
    </location>
</feature>
<dbReference type="Pfam" id="PF14561">
    <property type="entry name" value="TPR_20"/>
    <property type="match status" value="1"/>
</dbReference>
<dbReference type="InterPro" id="IPR017937">
    <property type="entry name" value="Thioredoxin_CS"/>
</dbReference>
<dbReference type="InterPro" id="IPR036249">
    <property type="entry name" value="Thioredoxin-like_sf"/>
</dbReference>
<dbReference type="FunFam" id="3.40.30.10:FF:000001">
    <property type="entry name" value="Thioredoxin"/>
    <property type="match status" value="1"/>
</dbReference>
<gene>
    <name evidence="8" type="ordered locus">Oter_1452</name>
</gene>
<proteinExistence type="inferred from homology"/>
<keyword evidence="9" id="KW-1185">Reference proteome</keyword>
<keyword evidence="4" id="KW-1015">Disulfide bond</keyword>
<evidence type="ECO:0000256" key="5">
    <source>
        <dbReference type="ARBA" id="ARBA00023284"/>
    </source>
</evidence>
<comment type="similarity">
    <text evidence="1">Belongs to the thioredoxin family.</text>
</comment>
<accession>B1ZSN7</accession>
<dbReference type="eggNOG" id="COG3118">
    <property type="taxonomic scope" value="Bacteria"/>
</dbReference>
<dbReference type="PANTHER" id="PTHR45663:SF11">
    <property type="entry name" value="GEO12009P1"/>
    <property type="match status" value="1"/>
</dbReference>
<organism evidence="8 9">
    <name type="scientific">Opitutus terrae (strain DSM 11246 / JCM 15787 / PB90-1)</name>
    <dbReference type="NCBI Taxonomy" id="452637"/>
    <lineage>
        <taxon>Bacteria</taxon>
        <taxon>Pseudomonadati</taxon>
        <taxon>Verrucomicrobiota</taxon>
        <taxon>Opitutia</taxon>
        <taxon>Opitutales</taxon>
        <taxon>Opitutaceae</taxon>
        <taxon>Opitutus</taxon>
    </lineage>
</organism>
<evidence type="ECO:0000256" key="4">
    <source>
        <dbReference type="ARBA" id="ARBA00023157"/>
    </source>
</evidence>
<keyword evidence="2" id="KW-0813">Transport</keyword>
<dbReference type="Pfam" id="PF00085">
    <property type="entry name" value="Thioredoxin"/>
    <property type="match status" value="1"/>
</dbReference>
<dbReference type="Gene3D" id="1.25.40.10">
    <property type="entry name" value="Tetratricopeptide repeat domain"/>
    <property type="match status" value="1"/>
</dbReference>
<dbReference type="HOGENOM" id="CLU_046120_1_1_0"/>
<dbReference type="OrthoDB" id="9790390at2"/>
<sequence length="272" mass="29888">MAHDLSDFQTDIIDQSQRTPVLVDFWAAWCGPCKMLGPVLEKLAGEAAGRWMLVKIDTDAHQDLAAQFGIRGIPNVKLFHHGEVIAEFAGALPEPQLRAWLNEHLPTPKREGMARARELLRAGRGAEAAAALQPLAAAEPQDAELAVLLARATMFDHPKQAAARVSHLPAGHAWTDDAEIVRAITAALHTLQHDSDRLLASPLRDIYLVALRDLQSQRFREAAQGLVSVLQEKPNYDDGRAKAACLAVFKHLGMRHPITEEFSRAYSMAVNV</sequence>
<dbReference type="PRINTS" id="PR00421">
    <property type="entry name" value="THIOREDOXIN"/>
</dbReference>
<dbReference type="PANTHER" id="PTHR45663">
    <property type="entry name" value="GEO12009P1"/>
    <property type="match status" value="1"/>
</dbReference>
<dbReference type="GO" id="GO:0015035">
    <property type="term" value="F:protein-disulfide reductase activity"/>
    <property type="evidence" value="ECO:0007669"/>
    <property type="project" value="UniProtKB-UniRule"/>
</dbReference>
<dbReference type="Proteomes" id="UP000007013">
    <property type="component" value="Chromosome"/>
</dbReference>